<evidence type="ECO:0000256" key="5">
    <source>
        <dbReference type="ARBA" id="ARBA00022692"/>
    </source>
</evidence>
<keyword evidence="9" id="KW-1185">Reference proteome</keyword>
<comment type="caution">
    <text evidence="8">The sequence shown here is derived from an EMBL/GenBank/DDBJ whole genome shotgun (WGS) entry which is preliminary data.</text>
</comment>
<dbReference type="InterPro" id="IPR029044">
    <property type="entry name" value="Nucleotide-diphossugar_trans"/>
</dbReference>
<proteinExistence type="inferred from homology"/>
<name>A0A9P6VP11_9HELO</name>
<evidence type="ECO:0000313" key="9">
    <source>
        <dbReference type="Proteomes" id="UP000785200"/>
    </source>
</evidence>
<evidence type="ECO:0000256" key="2">
    <source>
        <dbReference type="ARBA" id="ARBA00007647"/>
    </source>
</evidence>
<dbReference type="GO" id="GO:0005737">
    <property type="term" value="C:cytoplasm"/>
    <property type="evidence" value="ECO:0007669"/>
    <property type="project" value="TreeGrafter"/>
</dbReference>
<evidence type="ECO:0000256" key="3">
    <source>
        <dbReference type="ARBA" id="ARBA00022676"/>
    </source>
</evidence>
<comment type="subcellular location">
    <subcellularLocation>
        <location evidence="1">Membrane</location>
        <topology evidence="1">Single-pass membrane protein</topology>
    </subcellularLocation>
</comment>
<reference evidence="8" key="1">
    <citation type="submission" date="2019-07" db="EMBL/GenBank/DDBJ databases">
        <title>Hyphodiscus hymeniophilus genome sequencing and assembly.</title>
        <authorList>
            <person name="Kramer G."/>
            <person name="Nodwell J."/>
        </authorList>
    </citation>
    <scope>NUCLEOTIDE SEQUENCE</scope>
    <source>
        <strain evidence="8">ATCC 34498</strain>
    </source>
</reference>
<evidence type="ECO:0000256" key="7">
    <source>
        <dbReference type="ARBA" id="ARBA00023136"/>
    </source>
</evidence>
<comment type="similarity">
    <text evidence="2">Belongs to the glycosyltransferase 92 family.</text>
</comment>
<sequence length="354" mass="40493">MQYTELIEAVHWIQWKPVFILTICLMALQTLFFHSNDLIPTVSQSAMPSALPKPNPNSLLLPDIQTDNDPLVVEGPEDHDFPPDGAPTPYIAVCMAVRNQARDLREFLVHHYYHIGIRRFYIMDDNSEPPLDTFEYPGVPQSVITIVRQDPASRVGGHSEQLAIYARCMASYGHLHTWMAFLDADEYLEMTSNDTLRDILEEFEEDASVGALAVNWRMHSSSGVLKRPQSARKSFVDCITDETDDYGRPSDNQHVKVIVRTSYAQSPLGPHMWRLNQGHVVGEHGDIIASEAWRNPITRDRIALHHYAVKSREEYEEKMFRGNAMDDPKGESFWDVIEKVYPHVKCPEMAKYDP</sequence>
<keyword evidence="6" id="KW-1133">Transmembrane helix</keyword>
<accession>A0A9P6VP11</accession>
<dbReference type="PANTHER" id="PTHR21461">
    <property type="entry name" value="GLYCOSYLTRANSFERASE FAMILY 92 PROTEIN"/>
    <property type="match status" value="1"/>
</dbReference>
<keyword evidence="3" id="KW-0328">Glycosyltransferase</keyword>
<dbReference type="GO" id="GO:0016020">
    <property type="term" value="C:membrane"/>
    <property type="evidence" value="ECO:0007669"/>
    <property type="project" value="UniProtKB-SubCell"/>
</dbReference>
<dbReference type="EMBL" id="VNKQ01000004">
    <property type="protein sequence ID" value="KAG0651560.1"/>
    <property type="molecule type" value="Genomic_DNA"/>
</dbReference>
<dbReference type="SUPFAM" id="SSF53448">
    <property type="entry name" value="Nucleotide-diphospho-sugar transferases"/>
    <property type="match status" value="1"/>
</dbReference>
<organism evidence="8 9">
    <name type="scientific">Hyphodiscus hymeniophilus</name>
    <dbReference type="NCBI Taxonomy" id="353542"/>
    <lineage>
        <taxon>Eukaryota</taxon>
        <taxon>Fungi</taxon>
        <taxon>Dikarya</taxon>
        <taxon>Ascomycota</taxon>
        <taxon>Pezizomycotina</taxon>
        <taxon>Leotiomycetes</taxon>
        <taxon>Helotiales</taxon>
        <taxon>Hyphodiscaceae</taxon>
        <taxon>Hyphodiscus</taxon>
    </lineage>
</organism>
<evidence type="ECO:0000256" key="6">
    <source>
        <dbReference type="ARBA" id="ARBA00022989"/>
    </source>
</evidence>
<keyword evidence="7" id="KW-0472">Membrane</keyword>
<keyword evidence="4" id="KW-0808">Transferase</keyword>
<dbReference type="Pfam" id="PF01697">
    <property type="entry name" value="Glyco_transf_92"/>
    <property type="match status" value="1"/>
</dbReference>
<dbReference type="InterPro" id="IPR008166">
    <property type="entry name" value="Glyco_transf_92"/>
</dbReference>
<evidence type="ECO:0008006" key="10">
    <source>
        <dbReference type="Google" id="ProtNLM"/>
    </source>
</evidence>
<protein>
    <recommendedName>
        <fullName evidence="10">Glycosyltransferase family 92 protein</fullName>
    </recommendedName>
</protein>
<evidence type="ECO:0000256" key="1">
    <source>
        <dbReference type="ARBA" id="ARBA00004167"/>
    </source>
</evidence>
<dbReference type="GO" id="GO:0016757">
    <property type="term" value="F:glycosyltransferase activity"/>
    <property type="evidence" value="ECO:0007669"/>
    <property type="project" value="UniProtKB-KW"/>
</dbReference>
<evidence type="ECO:0000256" key="4">
    <source>
        <dbReference type="ARBA" id="ARBA00022679"/>
    </source>
</evidence>
<dbReference type="AlphaFoldDB" id="A0A9P6VP11"/>
<evidence type="ECO:0000313" key="8">
    <source>
        <dbReference type="EMBL" id="KAG0651560.1"/>
    </source>
</evidence>
<dbReference type="OrthoDB" id="2526284at2759"/>
<gene>
    <name evidence="8" type="ORF">D0Z07_1855</name>
</gene>
<keyword evidence="5" id="KW-0812">Transmembrane</keyword>
<dbReference type="PANTHER" id="PTHR21461:SF69">
    <property type="entry name" value="GLYCOSYLTRANSFERASE FAMILY 92 PROTEIN"/>
    <property type="match status" value="1"/>
</dbReference>
<dbReference type="Proteomes" id="UP000785200">
    <property type="component" value="Unassembled WGS sequence"/>
</dbReference>